<comment type="caution">
    <text evidence="8">The sequence shown here is derived from an EMBL/GenBank/DDBJ whole genome shotgun (WGS) entry which is preliminary data.</text>
</comment>
<name>A0ABR2L4H9_9EUKA</name>
<dbReference type="Pfam" id="PF02415">
    <property type="entry name" value="Chlam_PMP"/>
    <property type="match status" value="2"/>
</dbReference>
<evidence type="ECO:0008006" key="10">
    <source>
        <dbReference type="Google" id="ProtNLM"/>
    </source>
</evidence>
<evidence type="ECO:0000313" key="9">
    <source>
        <dbReference type="Proteomes" id="UP001470230"/>
    </source>
</evidence>
<evidence type="ECO:0000256" key="7">
    <source>
        <dbReference type="ARBA" id="ARBA00023237"/>
    </source>
</evidence>
<keyword evidence="7" id="KW-0998">Cell outer membrane</keyword>
<dbReference type="SUPFAM" id="SSF51126">
    <property type="entry name" value="Pectin lyase-like"/>
    <property type="match status" value="1"/>
</dbReference>
<evidence type="ECO:0000256" key="5">
    <source>
        <dbReference type="ARBA" id="ARBA00022729"/>
    </source>
</evidence>
<evidence type="ECO:0000256" key="6">
    <source>
        <dbReference type="ARBA" id="ARBA00023136"/>
    </source>
</evidence>
<evidence type="ECO:0000313" key="8">
    <source>
        <dbReference type="EMBL" id="KAK8898252.1"/>
    </source>
</evidence>
<comment type="subcellular location">
    <subcellularLocation>
        <location evidence="1">Cell envelope</location>
    </subcellularLocation>
    <subcellularLocation>
        <location evidence="2">Cell outer membrane</location>
    </subcellularLocation>
    <subcellularLocation>
        <location evidence="3">Secreted</location>
    </subcellularLocation>
</comment>
<sequence>MSVKFKEAVYIVDQPSSSIIFSNVHFTNIISQTAIFVRQFTESITSFQIESVVFDNCSSNQLFLCFNISLMTSNLLLSRSVIQNTLSNSCDVYFGSIKTNNKTHELILTNWSFINNTCKSLYGGGIGTLFDGIESLIFDKCCFKNNTSKQDLSKSRTAENEASYYNGDGGGIQLGYSCSLSDFDVAFKFCKFENNKADRHGGAIAIQTLRTVSIVNCTFNNNVANCIHQSSSSLLTTDYFNLKKDGRGGAIYINPDFLNECKSLSSFMISVDIENCSFVSNNAFDGYAIYVEGDNSNDTNFSI</sequence>
<evidence type="ECO:0000256" key="1">
    <source>
        <dbReference type="ARBA" id="ARBA00004196"/>
    </source>
</evidence>
<protein>
    <recommendedName>
        <fullName evidence="10">Right handed beta helix domain-containing protein</fullName>
    </recommendedName>
</protein>
<keyword evidence="5" id="KW-0732">Signal</keyword>
<reference evidence="8 9" key="1">
    <citation type="submission" date="2024-04" db="EMBL/GenBank/DDBJ databases">
        <title>Tritrichomonas musculus Genome.</title>
        <authorList>
            <person name="Alves-Ferreira E."/>
            <person name="Grigg M."/>
            <person name="Lorenzi H."/>
            <person name="Galac M."/>
        </authorList>
    </citation>
    <scope>NUCLEOTIDE SEQUENCE [LARGE SCALE GENOMIC DNA]</scope>
    <source>
        <strain evidence="8 9">EAF2021</strain>
    </source>
</reference>
<dbReference type="EMBL" id="JAPFFF010000001">
    <property type="protein sequence ID" value="KAK8898252.1"/>
    <property type="molecule type" value="Genomic_DNA"/>
</dbReference>
<proteinExistence type="predicted"/>
<gene>
    <name evidence="8" type="ORF">M9Y10_000530</name>
</gene>
<dbReference type="Proteomes" id="UP001470230">
    <property type="component" value="Unassembled WGS sequence"/>
</dbReference>
<evidence type="ECO:0000256" key="3">
    <source>
        <dbReference type="ARBA" id="ARBA00004613"/>
    </source>
</evidence>
<dbReference type="PANTHER" id="PTHR11319">
    <property type="entry name" value="G PROTEIN-COUPLED RECEPTOR-RELATED"/>
    <property type="match status" value="1"/>
</dbReference>
<keyword evidence="9" id="KW-1185">Reference proteome</keyword>
<evidence type="ECO:0000256" key="2">
    <source>
        <dbReference type="ARBA" id="ARBA00004442"/>
    </source>
</evidence>
<accession>A0ABR2L4H9</accession>
<evidence type="ECO:0000256" key="4">
    <source>
        <dbReference type="ARBA" id="ARBA00022525"/>
    </source>
</evidence>
<keyword evidence="6" id="KW-0472">Membrane</keyword>
<organism evidence="8 9">
    <name type="scientific">Tritrichomonas musculus</name>
    <dbReference type="NCBI Taxonomy" id="1915356"/>
    <lineage>
        <taxon>Eukaryota</taxon>
        <taxon>Metamonada</taxon>
        <taxon>Parabasalia</taxon>
        <taxon>Tritrichomonadida</taxon>
        <taxon>Tritrichomonadidae</taxon>
        <taxon>Tritrichomonas</taxon>
    </lineage>
</organism>
<dbReference type="PANTHER" id="PTHR11319:SF35">
    <property type="entry name" value="OUTER MEMBRANE PROTEIN PMPC-RELATED"/>
    <property type="match status" value="1"/>
</dbReference>
<dbReference type="InterPro" id="IPR003368">
    <property type="entry name" value="POMP_repeat"/>
</dbReference>
<dbReference type="InterPro" id="IPR011050">
    <property type="entry name" value="Pectin_lyase_fold/virulence"/>
</dbReference>
<keyword evidence="4" id="KW-0964">Secreted</keyword>